<dbReference type="PhylomeDB" id="B3MXS1"/>
<organism evidence="2 3">
    <name type="scientific">Drosophila ananassae</name>
    <name type="common">Fruit fly</name>
    <dbReference type="NCBI Taxonomy" id="7217"/>
    <lineage>
        <taxon>Eukaryota</taxon>
        <taxon>Metazoa</taxon>
        <taxon>Ecdysozoa</taxon>
        <taxon>Arthropoda</taxon>
        <taxon>Hexapoda</taxon>
        <taxon>Insecta</taxon>
        <taxon>Pterygota</taxon>
        <taxon>Neoptera</taxon>
        <taxon>Endopterygota</taxon>
        <taxon>Diptera</taxon>
        <taxon>Brachycera</taxon>
        <taxon>Muscomorpha</taxon>
        <taxon>Ephydroidea</taxon>
        <taxon>Drosophilidae</taxon>
        <taxon>Drosophila</taxon>
        <taxon>Sophophora</taxon>
    </lineage>
</organism>
<keyword evidence="3" id="KW-1185">Reference proteome</keyword>
<dbReference type="InterPro" id="IPR008984">
    <property type="entry name" value="SMAD_FHA_dom_sf"/>
</dbReference>
<dbReference type="AlphaFoldDB" id="B3MXS1"/>
<protein>
    <recommendedName>
        <fullName evidence="1">FHA domain-containing protein</fullName>
    </recommendedName>
</protein>
<dbReference type="OMA" id="RIGNNAQ"/>
<reference evidence="2 3" key="1">
    <citation type="journal article" date="2007" name="Nature">
        <title>Evolution of genes and genomes on the Drosophila phylogeny.</title>
        <authorList>
            <consortium name="Drosophila 12 Genomes Consortium"/>
            <person name="Clark A.G."/>
            <person name="Eisen M.B."/>
            <person name="Smith D.R."/>
            <person name="Bergman C.M."/>
            <person name="Oliver B."/>
            <person name="Markow T.A."/>
            <person name="Kaufman T.C."/>
            <person name="Kellis M."/>
            <person name="Gelbart W."/>
            <person name="Iyer V.N."/>
            <person name="Pollard D.A."/>
            <person name="Sackton T.B."/>
            <person name="Larracuente A.M."/>
            <person name="Singh N.D."/>
            <person name="Abad J.P."/>
            <person name="Abt D.N."/>
            <person name="Adryan B."/>
            <person name="Aguade M."/>
            <person name="Akashi H."/>
            <person name="Anderson W.W."/>
            <person name="Aquadro C.F."/>
            <person name="Ardell D.H."/>
            <person name="Arguello R."/>
            <person name="Artieri C.G."/>
            <person name="Barbash D.A."/>
            <person name="Barker D."/>
            <person name="Barsanti P."/>
            <person name="Batterham P."/>
            <person name="Batzoglou S."/>
            <person name="Begun D."/>
            <person name="Bhutkar A."/>
            <person name="Blanco E."/>
            <person name="Bosak S.A."/>
            <person name="Bradley R.K."/>
            <person name="Brand A.D."/>
            <person name="Brent M.R."/>
            <person name="Brooks A.N."/>
            <person name="Brown R.H."/>
            <person name="Butlin R.K."/>
            <person name="Caggese C."/>
            <person name="Calvi B.R."/>
            <person name="Bernardo de Carvalho A."/>
            <person name="Caspi A."/>
            <person name="Castrezana S."/>
            <person name="Celniker S.E."/>
            <person name="Chang J.L."/>
            <person name="Chapple C."/>
            <person name="Chatterji S."/>
            <person name="Chinwalla A."/>
            <person name="Civetta A."/>
            <person name="Clifton S.W."/>
            <person name="Comeron J.M."/>
            <person name="Costello J.C."/>
            <person name="Coyne J.A."/>
            <person name="Daub J."/>
            <person name="David R.G."/>
            <person name="Delcher A.L."/>
            <person name="Delehaunty K."/>
            <person name="Do C.B."/>
            <person name="Ebling H."/>
            <person name="Edwards K."/>
            <person name="Eickbush T."/>
            <person name="Evans J.D."/>
            <person name="Filipski A."/>
            <person name="Findeiss S."/>
            <person name="Freyhult E."/>
            <person name="Fulton L."/>
            <person name="Fulton R."/>
            <person name="Garcia A.C."/>
            <person name="Gardiner A."/>
            <person name="Garfield D.A."/>
            <person name="Garvin B.E."/>
            <person name="Gibson G."/>
            <person name="Gilbert D."/>
            <person name="Gnerre S."/>
            <person name="Godfrey J."/>
            <person name="Good R."/>
            <person name="Gotea V."/>
            <person name="Gravely B."/>
            <person name="Greenberg A.J."/>
            <person name="Griffiths-Jones S."/>
            <person name="Gross S."/>
            <person name="Guigo R."/>
            <person name="Gustafson E.A."/>
            <person name="Haerty W."/>
            <person name="Hahn M.W."/>
            <person name="Halligan D.L."/>
            <person name="Halpern A.L."/>
            <person name="Halter G.M."/>
            <person name="Han M.V."/>
            <person name="Heger A."/>
            <person name="Hillier L."/>
            <person name="Hinrichs A.S."/>
            <person name="Holmes I."/>
            <person name="Hoskins R.A."/>
            <person name="Hubisz M.J."/>
            <person name="Hultmark D."/>
            <person name="Huntley M.A."/>
            <person name="Jaffe D.B."/>
            <person name="Jagadeeshan S."/>
            <person name="Jeck W.R."/>
            <person name="Johnson J."/>
            <person name="Jones C.D."/>
            <person name="Jordan W.C."/>
            <person name="Karpen G.H."/>
            <person name="Kataoka E."/>
            <person name="Keightley P.D."/>
            <person name="Kheradpour P."/>
            <person name="Kirkness E.F."/>
            <person name="Koerich L.B."/>
            <person name="Kristiansen K."/>
            <person name="Kudrna D."/>
            <person name="Kulathinal R.J."/>
            <person name="Kumar S."/>
            <person name="Kwok R."/>
            <person name="Lander E."/>
            <person name="Langley C.H."/>
            <person name="Lapoint R."/>
            <person name="Lazzaro B.P."/>
            <person name="Lee S.J."/>
            <person name="Levesque L."/>
            <person name="Li R."/>
            <person name="Lin C.F."/>
            <person name="Lin M.F."/>
            <person name="Lindblad-Toh K."/>
            <person name="Llopart A."/>
            <person name="Long M."/>
            <person name="Low L."/>
            <person name="Lozovsky E."/>
            <person name="Lu J."/>
            <person name="Luo M."/>
            <person name="Machado C.A."/>
            <person name="Makalowski W."/>
            <person name="Marzo M."/>
            <person name="Matsuda M."/>
            <person name="Matzkin L."/>
            <person name="McAllister B."/>
            <person name="McBride C.S."/>
            <person name="McKernan B."/>
            <person name="McKernan K."/>
            <person name="Mendez-Lago M."/>
            <person name="Minx P."/>
            <person name="Mollenhauer M.U."/>
            <person name="Montooth K."/>
            <person name="Mount S.M."/>
            <person name="Mu X."/>
            <person name="Myers E."/>
            <person name="Negre B."/>
            <person name="Newfeld S."/>
            <person name="Nielsen R."/>
            <person name="Noor M.A."/>
            <person name="O'Grady P."/>
            <person name="Pachter L."/>
            <person name="Papaceit M."/>
            <person name="Parisi M.J."/>
            <person name="Parisi M."/>
            <person name="Parts L."/>
            <person name="Pedersen J.S."/>
            <person name="Pesole G."/>
            <person name="Phillippy A.M."/>
            <person name="Ponting C.P."/>
            <person name="Pop M."/>
            <person name="Porcelli D."/>
            <person name="Powell J.R."/>
            <person name="Prohaska S."/>
            <person name="Pruitt K."/>
            <person name="Puig M."/>
            <person name="Quesneville H."/>
            <person name="Ram K.R."/>
            <person name="Rand D."/>
            <person name="Rasmussen M.D."/>
            <person name="Reed L.K."/>
            <person name="Reenan R."/>
            <person name="Reily A."/>
            <person name="Remington K.A."/>
            <person name="Rieger T.T."/>
            <person name="Ritchie M.G."/>
            <person name="Robin C."/>
            <person name="Rogers Y.H."/>
            <person name="Rohde C."/>
            <person name="Rozas J."/>
            <person name="Rubenfield M.J."/>
            <person name="Ruiz A."/>
            <person name="Russo S."/>
            <person name="Salzberg S.L."/>
            <person name="Sanchez-Gracia A."/>
            <person name="Saranga D.J."/>
            <person name="Sato H."/>
            <person name="Schaeffer S.W."/>
            <person name="Schatz M.C."/>
            <person name="Schlenke T."/>
            <person name="Schwartz R."/>
            <person name="Segarra C."/>
            <person name="Singh R.S."/>
            <person name="Sirot L."/>
            <person name="Sirota M."/>
            <person name="Sisneros N.B."/>
            <person name="Smith C.D."/>
            <person name="Smith T.F."/>
            <person name="Spieth J."/>
            <person name="Stage D.E."/>
            <person name="Stark A."/>
            <person name="Stephan W."/>
            <person name="Strausberg R.L."/>
            <person name="Strempel S."/>
            <person name="Sturgill D."/>
            <person name="Sutton G."/>
            <person name="Sutton G.G."/>
            <person name="Tao W."/>
            <person name="Teichmann S."/>
            <person name="Tobari Y.N."/>
            <person name="Tomimura Y."/>
            <person name="Tsolas J.M."/>
            <person name="Valente V.L."/>
            <person name="Venter E."/>
            <person name="Venter J.C."/>
            <person name="Vicario S."/>
            <person name="Vieira F.G."/>
            <person name="Vilella A.J."/>
            <person name="Villasante A."/>
            <person name="Walenz B."/>
            <person name="Wang J."/>
            <person name="Wasserman M."/>
            <person name="Watts T."/>
            <person name="Wilson D."/>
            <person name="Wilson R.K."/>
            <person name="Wing R.A."/>
            <person name="Wolfner M.F."/>
            <person name="Wong A."/>
            <person name="Wong G.K."/>
            <person name="Wu C.I."/>
            <person name="Wu G."/>
            <person name="Yamamoto D."/>
            <person name="Yang H.P."/>
            <person name="Yang S.P."/>
            <person name="Yorke J.A."/>
            <person name="Yoshida K."/>
            <person name="Zdobnov E."/>
            <person name="Zhang P."/>
            <person name="Zhang Y."/>
            <person name="Zimin A.V."/>
            <person name="Baldwin J."/>
            <person name="Abdouelleil A."/>
            <person name="Abdulkadir J."/>
            <person name="Abebe A."/>
            <person name="Abera B."/>
            <person name="Abreu J."/>
            <person name="Acer S.C."/>
            <person name="Aftuck L."/>
            <person name="Alexander A."/>
            <person name="An P."/>
            <person name="Anderson E."/>
            <person name="Anderson S."/>
            <person name="Arachi H."/>
            <person name="Azer M."/>
            <person name="Bachantsang P."/>
            <person name="Barry A."/>
            <person name="Bayul T."/>
            <person name="Berlin A."/>
            <person name="Bessette D."/>
            <person name="Bloom T."/>
            <person name="Blye J."/>
            <person name="Boguslavskiy L."/>
            <person name="Bonnet C."/>
            <person name="Boukhgalter B."/>
            <person name="Bourzgui I."/>
            <person name="Brown A."/>
            <person name="Cahill P."/>
            <person name="Channer S."/>
            <person name="Cheshatsang Y."/>
            <person name="Chuda L."/>
            <person name="Citroen M."/>
            <person name="Collymore A."/>
            <person name="Cooke P."/>
            <person name="Costello M."/>
            <person name="D'Aco K."/>
            <person name="Daza R."/>
            <person name="De Haan G."/>
            <person name="DeGray S."/>
            <person name="DeMaso C."/>
            <person name="Dhargay N."/>
            <person name="Dooley K."/>
            <person name="Dooley E."/>
            <person name="Doricent M."/>
            <person name="Dorje P."/>
            <person name="Dorjee K."/>
            <person name="Dupes A."/>
            <person name="Elong R."/>
            <person name="Falk J."/>
            <person name="Farina A."/>
            <person name="Faro S."/>
            <person name="Ferguson D."/>
            <person name="Fisher S."/>
            <person name="Foley C.D."/>
            <person name="Franke A."/>
            <person name="Friedrich D."/>
            <person name="Gadbois L."/>
            <person name="Gearin G."/>
            <person name="Gearin C.R."/>
            <person name="Giannoukos G."/>
            <person name="Goode T."/>
            <person name="Graham J."/>
            <person name="Grandbois E."/>
            <person name="Grewal S."/>
            <person name="Gyaltsen K."/>
            <person name="Hafez N."/>
            <person name="Hagos B."/>
            <person name="Hall J."/>
            <person name="Henson C."/>
            <person name="Hollinger A."/>
            <person name="Honan T."/>
            <person name="Huard M.D."/>
            <person name="Hughes L."/>
            <person name="Hurhula B."/>
            <person name="Husby M.E."/>
            <person name="Kamat A."/>
            <person name="Kanga B."/>
            <person name="Kashin S."/>
            <person name="Khazanovich D."/>
            <person name="Kisner P."/>
            <person name="Lance K."/>
            <person name="Lara M."/>
            <person name="Lee W."/>
            <person name="Lennon N."/>
            <person name="Letendre F."/>
            <person name="LeVine R."/>
            <person name="Lipovsky A."/>
            <person name="Liu X."/>
            <person name="Liu J."/>
            <person name="Liu S."/>
            <person name="Lokyitsang T."/>
            <person name="Lokyitsang Y."/>
            <person name="Lubonja R."/>
            <person name="Lui A."/>
            <person name="MacDonald P."/>
            <person name="Magnisalis V."/>
            <person name="Maru K."/>
            <person name="Matthews C."/>
            <person name="McCusker W."/>
            <person name="McDonough S."/>
            <person name="Mehta T."/>
            <person name="Meldrim J."/>
            <person name="Meneus L."/>
            <person name="Mihai O."/>
            <person name="Mihalev A."/>
            <person name="Mihova T."/>
            <person name="Mittelman R."/>
            <person name="Mlenga V."/>
            <person name="Montmayeur A."/>
            <person name="Mulrain L."/>
            <person name="Navidi A."/>
            <person name="Naylor J."/>
            <person name="Negash T."/>
            <person name="Nguyen T."/>
            <person name="Nguyen N."/>
            <person name="Nicol R."/>
            <person name="Norbu C."/>
            <person name="Norbu N."/>
            <person name="Novod N."/>
            <person name="O'Neill B."/>
            <person name="Osman S."/>
            <person name="Markiewicz E."/>
            <person name="Oyono O.L."/>
            <person name="Patti C."/>
            <person name="Phunkhang P."/>
            <person name="Pierre F."/>
            <person name="Priest M."/>
            <person name="Raghuraman S."/>
            <person name="Rege F."/>
            <person name="Reyes R."/>
            <person name="Rise C."/>
            <person name="Rogov P."/>
            <person name="Ross K."/>
            <person name="Ryan E."/>
            <person name="Settipalli S."/>
            <person name="Shea T."/>
            <person name="Sherpa N."/>
            <person name="Shi L."/>
            <person name="Shih D."/>
            <person name="Sparrow T."/>
            <person name="Spaulding J."/>
            <person name="Stalker J."/>
            <person name="Stange-Thomann N."/>
            <person name="Stavropoulos S."/>
            <person name="Stone C."/>
            <person name="Strader C."/>
            <person name="Tesfaye S."/>
            <person name="Thomson T."/>
            <person name="Thoulutsang Y."/>
            <person name="Thoulutsang D."/>
            <person name="Topham K."/>
            <person name="Topping I."/>
            <person name="Tsamla T."/>
            <person name="Vassiliev H."/>
            <person name="Vo A."/>
            <person name="Wangchuk T."/>
            <person name="Wangdi T."/>
            <person name="Weiand M."/>
            <person name="Wilkinson J."/>
            <person name="Wilson A."/>
            <person name="Yadav S."/>
            <person name="Young G."/>
            <person name="Yu Q."/>
            <person name="Zembek L."/>
            <person name="Zhong D."/>
            <person name="Zimmer A."/>
            <person name="Zwirko Z."/>
            <person name="Jaffe D.B."/>
            <person name="Alvarez P."/>
            <person name="Brockman W."/>
            <person name="Butler J."/>
            <person name="Chin C."/>
            <person name="Gnerre S."/>
            <person name="Grabherr M."/>
            <person name="Kleber M."/>
            <person name="Mauceli E."/>
            <person name="MacCallum I."/>
        </authorList>
    </citation>
    <scope>NUCLEOTIDE SEQUENCE [LARGE SCALE GENOMIC DNA]</scope>
    <source>
        <strain evidence="3">Tucson 14024-0371.13</strain>
    </source>
</reference>
<dbReference type="InterPro" id="IPR000253">
    <property type="entry name" value="FHA_dom"/>
</dbReference>
<dbReference type="OrthoDB" id="7806142at2759"/>
<proteinExistence type="predicted"/>
<dbReference type="Gene3D" id="2.60.200.20">
    <property type="match status" value="1"/>
</dbReference>
<evidence type="ECO:0000313" key="2">
    <source>
        <dbReference type="EMBL" id="EDV38536.1"/>
    </source>
</evidence>
<dbReference type="EMBL" id="CH902630">
    <property type="protein sequence ID" value="EDV38536.1"/>
    <property type="molecule type" value="Genomic_DNA"/>
</dbReference>
<dbReference type="HOGENOM" id="CLU_2212731_0_0_1"/>
<sequence>MASLTIKGLPTQVMHTYQVLRIGSDVNDKTLTFCLNDKSIDKLHATLTRYEKGLFLVNESRHGSVSVNGKKVGGPVHITYRDTYRGCVRLRFGHTEALLRVSGSLTG</sequence>
<name>B3MXS1_DROAN</name>
<gene>
    <name evidence="2" type="primary">Dana\GF19510</name>
    <name evidence="2" type="synonym">dana_GLEANR_21551</name>
    <name evidence="2" type="ORF">GF19510</name>
</gene>
<dbReference type="Proteomes" id="UP000007801">
    <property type="component" value="Unassembled WGS sequence"/>
</dbReference>
<dbReference type="GeneID" id="6502267"/>
<dbReference type="PROSITE" id="PS50006">
    <property type="entry name" value="FHA_DOMAIN"/>
    <property type="match status" value="1"/>
</dbReference>
<dbReference type="CDD" id="cd00060">
    <property type="entry name" value="FHA"/>
    <property type="match status" value="1"/>
</dbReference>
<dbReference type="eggNOG" id="ENOG502T9DG">
    <property type="taxonomic scope" value="Eukaryota"/>
</dbReference>
<evidence type="ECO:0000313" key="3">
    <source>
        <dbReference type="Proteomes" id="UP000007801"/>
    </source>
</evidence>
<dbReference type="InParanoid" id="B3MXS1"/>
<dbReference type="SUPFAM" id="SSF49879">
    <property type="entry name" value="SMAD/FHA domain"/>
    <property type="match status" value="1"/>
</dbReference>
<evidence type="ECO:0000259" key="1">
    <source>
        <dbReference type="PROSITE" id="PS50006"/>
    </source>
</evidence>
<dbReference type="KEGG" id="dan:6502267"/>
<dbReference type="InterPro" id="IPR040513">
    <property type="entry name" value="MU2_FHA"/>
</dbReference>
<dbReference type="Pfam" id="PF18221">
    <property type="entry name" value="MU2_FHA"/>
    <property type="match status" value="1"/>
</dbReference>
<accession>B3MXS1</accession>
<feature type="domain" description="FHA" evidence="1">
    <location>
        <begin position="20"/>
        <end position="72"/>
    </location>
</feature>